<evidence type="ECO:0000313" key="1">
    <source>
        <dbReference type="EMBL" id="KAJ7535410.1"/>
    </source>
</evidence>
<keyword evidence="2" id="KW-1185">Reference proteome</keyword>
<comment type="caution">
    <text evidence="1">The sequence shown here is derived from an EMBL/GenBank/DDBJ whole genome shotgun (WGS) entry which is preliminary data.</text>
</comment>
<evidence type="ECO:0000313" key="2">
    <source>
        <dbReference type="Proteomes" id="UP001162992"/>
    </source>
</evidence>
<protein>
    <submittedName>
        <fullName evidence="1">Uncharacterized protein</fullName>
    </submittedName>
</protein>
<organism evidence="1 2">
    <name type="scientific">Diphasiastrum complanatum</name>
    <name type="common">Issler's clubmoss</name>
    <name type="synonym">Lycopodium complanatum</name>
    <dbReference type="NCBI Taxonomy" id="34168"/>
    <lineage>
        <taxon>Eukaryota</taxon>
        <taxon>Viridiplantae</taxon>
        <taxon>Streptophyta</taxon>
        <taxon>Embryophyta</taxon>
        <taxon>Tracheophyta</taxon>
        <taxon>Lycopodiopsida</taxon>
        <taxon>Lycopodiales</taxon>
        <taxon>Lycopodiaceae</taxon>
        <taxon>Lycopodioideae</taxon>
        <taxon>Diphasiastrum</taxon>
    </lineage>
</organism>
<dbReference type="EMBL" id="CM055103">
    <property type="protein sequence ID" value="KAJ7535410.1"/>
    <property type="molecule type" value="Genomic_DNA"/>
</dbReference>
<gene>
    <name evidence="1" type="ORF">O6H91_12G032100</name>
</gene>
<reference evidence="2" key="1">
    <citation type="journal article" date="2024" name="Proc. Natl. Acad. Sci. U.S.A.">
        <title>Extraordinary preservation of gene collinearity over three hundred million years revealed in homosporous lycophytes.</title>
        <authorList>
            <person name="Li C."/>
            <person name="Wickell D."/>
            <person name="Kuo L.Y."/>
            <person name="Chen X."/>
            <person name="Nie B."/>
            <person name="Liao X."/>
            <person name="Peng D."/>
            <person name="Ji J."/>
            <person name="Jenkins J."/>
            <person name="Williams M."/>
            <person name="Shu S."/>
            <person name="Plott C."/>
            <person name="Barry K."/>
            <person name="Rajasekar S."/>
            <person name="Grimwood J."/>
            <person name="Han X."/>
            <person name="Sun S."/>
            <person name="Hou Z."/>
            <person name="He W."/>
            <person name="Dai G."/>
            <person name="Sun C."/>
            <person name="Schmutz J."/>
            <person name="Leebens-Mack J.H."/>
            <person name="Li F.W."/>
            <person name="Wang L."/>
        </authorList>
    </citation>
    <scope>NUCLEOTIDE SEQUENCE [LARGE SCALE GENOMIC DNA]</scope>
    <source>
        <strain evidence="2">cv. PW_Plant_1</strain>
    </source>
</reference>
<name>A0ACC2C057_DIPCM</name>
<sequence length="217" mass="24856">MANSGSTVMLWVAMLVAFVVVENAVCFHLDIDFHGDHGDAGESSKARQCEHVSLQPCYMAVERPDMDPSRECCSRLERIPDECMCEVLSSDRRLGQQRYRYMAMELPEKCELPMPQGRECESPRSISLSSNSFSVRKCEQMMLQPCYSAVESSDMRQPSEACCRELRQIPDECMCETLMNESRMGKSREYRSRALRLPEMCDLPRPRGRECRGVLTI</sequence>
<accession>A0ACC2C057</accession>
<dbReference type="Proteomes" id="UP001162992">
    <property type="component" value="Chromosome 12"/>
</dbReference>
<proteinExistence type="predicted"/>